<evidence type="ECO:0000313" key="2">
    <source>
        <dbReference type="Proteomes" id="UP000018433"/>
    </source>
</evidence>
<gene>
    <name evidence="1" type="ORF">F950_00213</name>
</gene>
<proteinExistence type="predicted"/>
<name>A0ABP2U874_9GAMM</name>
<evidence type="ECO:0008006" key="3">
    <source>
        <dbReference type="Google" id="ProtNLM"/>
    </source>
</evidence>
<comment type="caution">
    <text evidence="1">The sequence shown here is derived from an EMBL/GenBank/DDBJ whole genome shotgun (WGS) entry which is preliminary data.</text>
</comment>
<reference evidence="1 2" key="1">
    <citation type="submission" date="2013-02" db="EMBL/GenBank/DDBJ databases">
        <title>The Genome Sequence of Acinetobacter soli NIPH 2899.</title>
        <authorList>
            <consortium name="The Broad Institute Genome Sequencing Platform"/>
            <consortium name="The Broad Institute Genome Sequencing Center for Infectious Disease"/>
            <person name="Cerqueira G."/>
            <person name="Feldgarden M."/>
            <person name="Courvalin P."/>
            <person name="Perichon B."/>
            <person name="Grillot-Courvalin C."/>
            <person name="Clermont D."/>
            <person name="Rocha E."/>
            <person name="Yoon E.-J."/>
            <person name="Nemec A."/>
            <person name="Walker B."/>
            <person name="Young S.K."/>
            <person name="Zeng Q."/>
            <person name="Gargeya S."/>
            <person name="Fitzgerald M."/>
            <person name="Haas B."/>
            <person name="Abouelleil A."/>
            <person name="Alvarado L."/>
            <person name="Arachchi H.M."/>
            <person name="Berlin A.M."/>
            <person name="Chapman S.B."/>
            <person name="Dewar J."/>
            <person name="Goldberg J."/>
            <person name="Griggs A."/>
            <person name="Gujja S."/>
            <person name="Hansen M."/>
            <person name="Howarth C."/>
            <person name="Imamovic A."/>
            <person name="Larimer J."/>
            <person name="McCowan C."/>
            <person name="Murphy C."/>
            <person name="Neiman D."/>
            <person name="Pearson M."/>
            <person name="Priest M."/>
            <person name="Roberts A."/>
            <person name="Saif S."/>
            <person name="Shea T."/>
            <person name="Sisk P."/>
            <person name="Sykes S."/>
            <person name="Wortman J."/>
            <person name="Nusbaum C."/>
            <person name="Birren B."/>
        </authorList>
    </citation>
    <scope>NUCLEOTIDE SEQUENCE [LARGE SCALE GENOMIC DNA]</scope>
    <source>
        <strain evidence="1 2">NIPH 2899</strain>
    </source>
</reference>
<evidence type="ECO:0000313" key="1">
    <source>
        <dbReference type="EMBL" id="ENV60968.1"/>
    </source>
</evidence>
<dbReference type="EMBL" id="APPV01000006">
    <property type="protein sequence ID" value="ENV60968.1"/>
    <property type="molecule type" value="Genomic_DNA"/>
</dbReference>
<keyword evidence="2" id="KW-1185">Reference proteome</keyword>
<dbReference type="Proteomes" id="UP000018433">
    <property type="component" value="Unassembled WGS sequence"/>
</dbReference>
<organism evidence="1 2">
    <name type="scientific">Acinetobacter soli NIPH 2899</name>
    <dbReference type="NCBI Taxonomy" id="1217677"/>
    <lineage>
        <taxon>Bacteria</taxon>
        <taxon>Pseudomonadati</taxon>
        <taxon>Pseudomonadota</taxon>
        <taxon>Gammaproteobacteria</taxon>
        <taxon>Moraxellales</taxon>
        <taxon>Moraxellaceae</taxon>
        <taxon>Acinetobacter</taxon>
    </lineage>
</organism>
<sequence length="145" mass="16909">MKQQNKESNINDTILFPEFKDPISCLGKLLYTQEECEEKSREIEKHNQHQAGRIALVRFMKLLDLMDAYGIEKTDSDTMWMTLAYKLAEKHEPSFQIEKAPRGRPSKWDTFSLFGIYCIIEFVKFNNTITDDSHACKIAISKILK</sequence>
<accession>A0ABP2U874</accession>
<protein>
    <recommendedName>
        <fullName evidence="3">dATP/dGTP diphosphohydrolase N-terminal domain-containing protein</fullName>
    </recommendedName>
</protein>
<dbReference type="RefSeq" id="WP_004943304.1">
    <property type="nucleotide sequence ID" value="NZ_KB849643.1"/>
</dbReference>